<feature type="binding site" evidence="6">
    <location>
        <position position="95"/>
    </location>
    <ligand>
        <name>substrate</name>
    </ligand>
</feature>
<dbReference type="SUPFAM" id="SSF51556">
    <property type="entry name" value="Metallo-dependent hydrolases"/>
    <property type="match status" value="1"/>
</dbReference>
<feature type="binding site" evidence="6">
    <location>
        <position position="61"/>
    </location>
    <ligand>
        <name>Zn(2+)</name>
        <dbReference type="ChEBI" id="CHEBI:29105"/>
        <label>1</label>
    </ligand>
</feature>
<dbReference type="PANTHER" id="PTHR43668">
    <property type="entry name" value="ALLANTOINASE"/>
    <property type="match status" value="1"/>
</dbReference>
<evidence type="ECO:0000313" key="8">
    <source>
        <dbReference type="EMBL" id="TYT75891.1"/>
    </source>
</evidence>
<dbReference type="Proteomes" id="UP000321899">
    <property type="component" value="Unassembled WGS sequence"/>
</dbReference>
<dbReference type="AlphaFoldDB" id="A0A5Q4VIT6"/>
<dbReference type="PANTHER" id="PTHR43668:SF2">
    <property type="entry name" value="ALLANTOINASE"/>
    <property type="match status" value="1"/>
</dbReference>
<feature type="binding site" evidence="6">
    <location>
        <position position="180"/>
    </location>
    <ligand>
        <name>Zn(2+)</name>
        <dbReference type="ChEBI" id="CHEBI:29105"/>
        <label>2</label>
    </ligand>
</feature>
<dbReference type="GO" id="GO:0004038">
    <property type="term" value="F:allantoinase activity"/>
    <property type="evidence" value="ECO:0007669"/>
    <property type="project" value="TreeGrafter"/>
</dbReference>
<dbReference type="InterPro" id="IPR004722">
    <property type="entry name" value="DHOase"/>
</dbReference>
<comment type="caution">
    <text evidence="6">Lacks conserved residue(s) required for the propagation of feature annotation.</text>
</comment>
<keyword evidence="9" id="KW-1185">Reference proteome</keyword>
<dbReference type="InterPro" id="IPR032466">
    <property type="entry name" value="Metal_Hydrolase"/>
</dbReference>
<dbReference type="NCBIfam" id="TIGR00857">
    <property type="entry name" value="pyrC_multi"/>
    <property type="match status" value="1"/>
</dbReference>
<dbReference type="EC" id="3.5.2.3" evidence="6"/>
<dbReference type="GO" id="GO:0044205">
    <property type="term" value="P:'de novo' UMP biosynthetic process"/>
    <property type="evidence" value="ECO:0007669"/>
    <property type="project" value="UniProtKB-UniRule"/>
</dbReference>
<dbReference type="OrthoDB" id="9803027at2"/>
<dbReference type="InterPro" id="IPR002195">
    <property type="entry name" value="Dihydroorotase_CS"/>
</dbReference>
<proteinExistence type="inferred from homology"/>
<dbReference type="CDD" id="cd01317">
    <property type="entry name" value="DHOase_IIa"/>
    <property type="match status" value="1"/>
</dbReference>
<dbReference type="InterPro" id="IPR050138">
    <property type="entry name" value="DHOase/Allantoinase_Hydrolase"/>
</dbReference>
<feature type="binding site" evidence="6">
    <location>
        <position position="310"/>
    </location>
    <ligand>
        <name>substrate</name>
    </ligand>
</feature>
<dbReference type="UniPathway" id="UPA00070">
    <property type="reaction ID" value="UER00117"/>
</dbReference>
<keyword evidence="3 6" id="KW-0479">Metal-binding</keyword>
<dbReference type="Gene3D" id="2.30.40.10">
    <property type="entry name" value="Urease, subunit C, domain 1"/>
    <property type="match status" value="1"/>
</dbReference>
<dbReference type="HAMAP" id="MF_00220_B">
    <property type="entry name" value="PyrC_classI_B"/>
    <property type="match status" value="1"/>
</dbReference>
<reference evidence="8 9" key="1">
    <citation type="submission" date="2019-06" db="EMBL/GenBank/DDBJ databases">
        <title>Desulfobotulus mexicanus sp. nov., a novel sulfate-reducing bacterium isolated from the sediment of an alkaline crater lake in Mexico.</title>
        <authorList>
            <person name="Hirschler-Rea A."/>
        </authorList>
    </citation>
    <scope>NUCLEOTIDE SEQUENCE [LARGE SCALE GENOMIC DNA]</scope>
    <source>
        <strain evidence="8 9">PAR22N</strain>
    </source>
</reference>
<protein>
    <recommendedName>
        <fullName evidence="6">Dihydroorotase</fullName>
        <shortName evidence="6">DHOase</shortName>
        <ecNumber evidence="6">3.5.2.3</ecNumber>
    </recommendedName>
</protein>
<name>A0A5Q4VIT6_9BACT</name>
<keyword evidence="6" id="KW-0862">Zinc</keyword>
<comment type="cofactor">
    <cofactor evidence="6">
        <name>Zn(2+)</name>
        <dbReference type="ChEBI" id="CHEBI:29105"/>
    </cofactor>
    <text evidence="6">Binds 2 Zn(2+) ions per subunit.</text>
</comment>
<evidence type="ECO:0000256" key="4">
    <source>
        <dbReference type="ARBA" id="ARBA00022801"/>
    </source>
</evidence>
<dbReference type="InterPro" id="IPR011059">
    <property type="entry name" value="Metal-dep_hydrolase_composite"/>
</dbReference>
<evidence type="ECO:0000313" key="9">
    <source>
        <dbReference type="Proteomes" id="UP000321899"/>
    </source>
</evidence>
<evidence type="ECO:0000256" key="6">
    <source>
        <dbReference type="HAMAP-Rule" id="MF_00220"/>
    </source>
</evidence>
<dbReference type="GO" id="GO:0006145">
    <property type="term" value="P:purine nucleobase catabolic process"/>
    <property type="evidence" value="ECO:0007669"/>
    <property type="project" value="TreeGrafter"/>
</dbReference>
<comment type="catalytic activity">
    <reaction evidence="6">
        <text>(S)-dihydroorotate + H2O = N-carbamoyl-L-aspartate + H(+)</text>
        <dbReference type="Rhea" id="RHEA:24296"/>
        <dbReference type="ChEBI" id="CHEBI:15377"/>
        <dbReference type="ChEBI" id="CHEBI:15378"/>
        <dbReference type="ChEBI" id="CHEBI:30864"/>
        <dbReference type="ChEBI" id="CHEBI:32814"/>
        <dbReference type="EC" id="3.5.2.3"/>
    </reaction>
</comment>
<gene>
    <name evidence="6" type="primary">pyrC</name>
    <name evidence="8" type="ORF">FIM25_03060</name>
</gene>
<feature type="binding site" evidence="6">
    <location>
        <position position="153"/>
    </location>
    <ligand>
        <name>Zn(2+)</name>
        <dbReference type="ChEBI" id="CHEBI:29105"/>
        <label>1</label>
    </ligand>
</feature>
<feature type="binding site" evidence="6">
    <location>
        <position position="63"/>
    </location>
    <ligand>
        <name>Zn(2+)</name>
        <dbReference type="ChEBI" id="CHEBI:29105"/>
        <label>1</label>
    </ligand>
</feature>
<dbReference type="GO" id="GO:0008270">
    <property type="term" value="F:zinc ion binding"/>
    <property type="evidence" value="ECO:0007669"/>
    <property type="project" value="UniProtKB-UniRule"/>
</dbReference>
<feature type="binding site" evidence="6">
    <location>
        <position position="279"/>
    </location>
    <ligand>
        <name>substrate</name>
    </ligand>
</feature>
<dbReference type="PROSITE" id="PS00482">
    <property type="entry name" value="DIHYDROOROTASE_1"/>
    <property type="match status" value="1"/>
</dbReference>
<dbReference type="InterPro" id="IPR024403">
    <property type="entry name" value="DHOase_cat"/>
</dbReference>
<keyword evidence="5 6" id="KW-0665">Pyrimidine biosynthesis</keyword>
<evidence type="ECO:0000256" key="2">
    <source>
        <dbReference type="ARBA" id="ARBA00010286"/>
    </source>
</evidence>
<dbReference type="PROSITE" id="PS00483">
    <property type="entry name" value="DIHYDROOROTASE_2"/>
    <property type="match status" value="1"/>
</dbReference>
<feature type="binding site" evidence="6">
    <location>
        <position position="233"/>
    </location>
    <ligand>
        <name>Zn(2+)</name>
        <dbReference type="ChEBI" id="CHEBI:29105"/>
        <label>2</label>
    </ligand>
</feature>
<dbReference type="EMBL" id="VDMB01000002">
    <property type="protein sequence ID" value="TYT75891.1"/>
    <property type="molecule type" value="Genomic_DNA"/>
</dbReference>
<organism evidence="8 9">
    <name type="scientific">Desulfobotulus mexicanus</name>
    <dbReference type="NCBI Taxonomy" id="2586642"/>
    <lineage>
        <taxon>Bacteria</taxon>
        <taxon>Pseudomonadati</taxon>
        <taxon>Thermodesulfobacteriota</taxon>
        <taxon>Desulfobacteria</taxon>
        <taxon>Desulfobacterales</taxon>
        <taxon>Desulfobacteraceae</taxon>
        <taxon>Desulfobotulus</taxon>
    </lineage>
</organism>
<comment type="caution">
    <text evidence="8">The sequence shown here is derived from an EMBL/GenBank/DDBJ whole genome shotgun (WGS) entry which is preliminary data.</text>
</comment>
<feature type="binding site" evidence="6">
    <location>
        <begin position="63"/>
        <end position="65"/>
    </location>
    <ligand>
        <name>substrate</name>
    </ligand>
</feature>
<dbReference type="Pfam" id="PF12890">
    <property type="entry name" value="DHOase"/>
    <property type="match status" value="1"/>
</dbReference>
<evidence type="ECO:0000256" key="3">
    <source>
        <dbReference type="ARBA" id="ARBA00022723"/>
    </source>
</evidence>
<dbReference type="Gene3D" id="3.20.20.140">
    <property type="entry name" value="Metal-dependent hydrolases"/>
    <property type="match status" value="1"/>
</dbReference>
<comment type="pathway">
    <text evidence="6">Pyrimidine metabolism; UMP biosynthesis via de novo pathway; (S)-dihydroorotate from bicarbonate: step 3/3.</text>
</comment>
<feature type="domain" description="Dihydroorotase catalytic" evidence="7">
    <location>
        <begin position="53"/>
        <end position="239"/>
    </location>
</feature>
<dbReference type="GO" id="GO:0005737">
    <property type="term" value="C:cytoplasm"/>
    <property type="evidence" value="ECO:0007669"/>
    <property type="project" value="TreeGrafter"/>
</dbReference>
<accession>A0A5Q4VIT6</accession>
<evidence type="ECO:0000259" key="7">
    <source>
        <dbReference type="Pfam" id="PF12890"/>
    </source>
</evidence>
<evidence type="ECO:0000256" key="1">
    <source>
        <dbReference type="ARBA" id="ARBA00002368"/>
    </source>
</evidence>
<feature type="active site" evidence="6">
    <location>
        <position position="306"/>
    </location>
</feature>
<dbReference type="RefSeq" id="WP_139446150.1">
    <property type="nucleotide sequence ID" value="NZ_VDMB01000002.1"/>
</dbReference>
<comment type="function">
    <text evidence="1 6">Catalyzes the reversible cyclization of carbamoyl aspartate to dihydroorotate.</text>
</comment>
<dbReference type="GO" id="GO:0004151">
    <property type="term" value="F:dihydroorotase activity"/>
    <property type="evidence" value="ECO:0007669"/>
    <property type="project" value="UniProtKB-UniRule"/>
</dbReference>
<feature type="binding site" evidence="6">
    <location>
        <position position="153"/>
    </location>
    <ligand>
        <name>Zn(2+)</name>
        <dbReference type="ChEBI" id="CHEBI:29105"/>
        <label>2</label>
    </ligand>
</feature>
<feature type="binding site" evidence="6">
    <location>
        <position position="306"/>
    </location>
    <ligand>
        <name>Zn(2+)</name>
        <dbReference type="ChEBI" id="CHEBI:29105"/>
        <label>1</label>
    </ligand>
</feature>
<dbReference type="SUPFAM" id="SSF51338">
    <property type="entry name" value="Composite domain of metallo-dependent hydrolases"/>
    <property type="match status" value="1"/>
</dbReference>
<comment type="similarity">
    <text evidence="2 6">Belongs to the metallo-dependent hydrolases superfamily. DHOase family. Class I DHOase subfamily.</text>
</comment>
<keyword evidence="4 6" id="KW-0378">Hydrolase</keyword>
<evidence type="ECO:0000256" key="5">
    <source>
        <dbReference type="ARBA" id="ARBA00022975"/>
    </source>
</evidence>
<sequence>MRMKIENGHVLDPGHIDGLRDIWILDGRIEAVTEPGAYMEKADEILDAEGLFVTPGLIDMHVHLREPGQEYKETIESGCRAAVRGGFTAVCCMPNTRPVNDNAGITSWIVQQAEKAGLARVYPVAAITGGLGGQQLNEYADLKGAGAIALSDDGMPVLDGQTMRRAMEYAQAFDLFIISHCEDLSLVAGGVMNEGTVATRLGLGGIPNISEYLMVEREIGLAELTGSRVHIAHVSTRESVRAIRHAKARGVQVTAETAPHYFTLTEEAVGDYDTLAKMNPPLRSEADRQAIIEGLQDGTLDCIATDHAPHASMEKEVPFDEAPNGIIGLETSLGLSLKLVHDGFLSLADLIRLMSKNPARILGMNNDLLPGAPADLTLMDIKASWEVAPASFASLSRNTPFGGWQLTGQAVATIVGGRLVYKV</sequence>